<dbReference type="VEuPathDB" id="FungiDB:Z518_09915"/>
<dbReference type="CDD" id="cd20071">
    <property type="entry name" value="SET_SMYD"/>
    <property type="match status" value="1"/>
</dbReference>
<dbReference type="HOGENOM" id="CLU_028281_1_1_1"/>
<dbReference type="GeneID" id="25297986"/>
<evidence type="ECO:0000256" key="1">
    <source>
        <dbReference type="SAM" id="MobiDB-lite"/>
    </source>
</evidence>
<proteinExistence type="predicted"/>
<dbReference type="Proteomes" id="UP000053617">
    <property type="component" value="Unassembled WGS sequence"/>
</dbReference>
<evidence type="ECO:0000313" key="4">
    <source>
        <dbReference type="Proteomes" id="UP000053617"/>
    </source>
</evidence>
<accession>A0A0D2IVX7</accession>
<dbReference type="SUPFAM" id="SSF82199">
    <property type="entry name" value="SET domain"/>
    <property type="match status" value="1"/>
</dbReference>
<dbReference type="PROSITE" id="PS50280">
    <property type="entry name" value="SET"/>
    <property type="match status" value="1"/>
</dbReference>
<feature type="region of interest" description="Disordered" evidence="1">
    <location>
        <begin position="46"/>
        <end position="68"/>
    </location>
</feature>
<dbReference type="PANTHER" id="PTHR47332:SF2">
    <property type="entry name" value="SET-6"/>
    <property type="match status" value="1"/>
</dbReference>
<dbReference type="STRING" id="1442369.A0A0D2IVX7"/>
<organism evidence="3 4">
    <name type="scientific">Rhinocladiella mackenziei CBS 650.93</name>
    <dbReference type="NCBI Taxonomy" id="1442369"/>
    <lineage>
        <taxon>Eukaryota</taxon>
        <taxon>Fungi</taxon>
        <taxon>Dikarya</taxon>
        <taxon>Ascomycota</taxon>
        <taxon>Pezizomycotina</taxon>
        <taxon>Eurotiomycetes</taxon>
        <taxon>Chaetothyriomycetidae</taxon>
        <taxon>Chaetothyriales</taxon>
        <taxon>Herpotrichiellaceae</taxon>
        <taxon>Rhinocladiella</taxon>
    </lineage>
</organism>
<dbReference type="InterPro" id="IPR053185">
    <property type="entry name" value="SET_domain_protein"/>
</dbReference>
<dbReference type="InterPro" id="IPR046341">
    <property type="entry name" value="SET_dom_sf"/>
</dbReference>
<gene>
    <name evidence="3" type="ORF">Z518_09915</name>
</gene>
<dbReference type="AlphaFoldDB" id="A0A0D2IVX7"/>
<evidence type="ECO:0000259" key="2">
    <source>
        <dbReference type="PROSITE" id="PS50280"/>
    </source>
</evidence>
<dbReference type="RefSeq" id="XP_013267986.1">
    <property type="nucleotide sequence ID" value="XM_013412532.1"/>
</dbReference>
<sequence length="383" mass="42568">MKKERGKAKSKRHELAATGPHQGKALIISKFKGHLLNRPASTPTATVITGMNPSLNGSNAGTTPESEERIDLEAQPDLKPQDYFLKVSSTPDRGLAVFATRKIKAGTLILAEKPLISLDKDKENDYSAIEREFSSLSRADQKAYLKLFDAQKSRMSRVVSIYYSNCYNCDGFKNDGQGGSAIGAIVSRINHSCVPNVQFSYDGATDEIKFHAIRDMSRGKEVCSNYDKSVFEVTSKRQGKQQMHYGFVCQCEACEPKNEFWAKSDERRKGMYKALRVVQGCEKRYSETRAHVGAGEKNDDGVDDALNALVKLERLLLKECLVGVPLANTYRSMAKWAERKGDLQGATKWKIKEMEVCIIGFGKEAARTKAIDAKLKELRSASS</sequence>
<evidence type="ECO:0000313" key="3">
    <source>
        <dbReference type="EMBL" id="KIX00850.1"/>
    </source>
</evidence>
<dbReference type="Pfam" id="PF00856">
    <property type="entry name" value="SET"/>
    <property type="match status" value="1"/>
</dbReference>
<keyword evidence="4" id="KW-1185">Reference proteome</keyword>
<dbReference type="InterPro" id="IPR001214">
    <property type="entry name" value="SET_dom"/>
</dbReference>
<dbReference type="PANTHER" id="PTHR47332">
    <property type="entry name" value="SET DOMAIN-CONTAINING PROTEIN 5"/>
    <property type="match status" value="1"/>
</dbReference>
<feature type="compositionally biased region" description="Polar residues" evidence="1">
    <location>
        <begin position="46"/>
        <end position="64"/>
    </location>
</feature>
<feature type="domain" description="SET" evidence="2">
    <location>
        <begin position="83"/>
        <end position="227"/>
    </location>
</feature>
<dbReference type="OrthoDB" id="265717at2759"/>
<dbReference type="SMART" id="SM00317">
    <property type="entry name" value="SET"/>
    <property type="match status" value="1"/>
</dbReference>
<dbReference type="Gene3D" id="2.170.270.10">
    <property type="entry name" value="SET domain"/>
    <property type="match status" value="1"/>
</dbReference>
<name>A0A0D2IVX7_9EURO</name>
<reference evidence="3 4" key="1">
    <citation type="submission" date="2015-01" db="EMBL/GenBank/DDBJ databases">
        <title>The Genome Sequence of Rhinocladiella mackenzie CBS 650.93.</title>
        <authorList>
            <consortium name="The Broad Institute Genomics Platform"/>
            <person name="Cuomo C."/>
            <person name="de Hoog S."/>
            <person name="Gorbushina A."/>
            <person name="Stielow B."/>
            <person name="Teixiera M."/>
            <person name="Abouelleil A."/>
            <person name="Chapman S.B."/>
            <person name="Priest M."/>
            <person name="Young S.K."/>
            <person name="Wortman J."/>
            <person name="Nusbaum C."/>
            <person name="Birren B."/>
        </authorList>
    </citation>
    <scope>NUCLEOTIDE SEQUENCE [LARGE SCALE GENOMIC DNA]</scope>
    <source>
        <strain evidence="3 4">CBS 650.93</strain>
    </source>
</reference>
<protein>
    <recommendedName>
        <fullName evidence="2">SET domain-containing protein</fullName>
    </recommendedName>
</protein>
<dbReference type="EMBL" id="KN847482">
    <property type="protein sequence ID" value="KIX00850.1"/>
    <property type="molecule type" value="Genomic_DNA"/>
</dbReference>